<sequence length="255" mass="27034">MRTRSVVAPALGIVTFFGLWELLVRVGNVPSYSLRPPSQVLRYLFNDSTGFPKATWQTGADALEALLLALLIGLAFGSLMAASRWLEEAAQPVLILIQVTPWVAYSASVVLWIGGGSKPVLFVATLVCVPAFAFASMSGLRSADPAALELLRCVDASAWETLWHVRLPNALPNLFTAARFAVGLSLAAVYFTEGGALSNRGLGAIGAKALAATAALPLWSTVFCSALLGTIALVSISVLERVLLGWHASQRRAAR</sequence>
<comment type="subcellular location">
    <subcellularLocation>
        <location evidence="1">Cell membrane</location>
        <topology evidence="1">Multi-pass membrane protein</topology>
    </subcellularLocation>
</comment>
<feature type="transmembrane region" description="Helical" evidence="7">
    <location>
        <begin position="120"/>
        <end position="140"/>
    </location>
</feature>
<keyword evidence="3" id="KW-1003">Cell membrane</keyword>
<keyword evidence="6 7" id="KW-0472">Membrane</keyword>
<keyword evidence="4 7" id="KW-0812">Transmembrane</keyword>
<evidence type="ECO:0000256" key="5">
    <source>
        <dbReference type="ARBA" id="ARBA00022989"/>
    </source>
</evidence>
<proteinExistence type="predicted"/>
<evidence type="ECO:0000256" key="4">
    <source>
        <dbReference type="ARBA" id="ARBA00022692"/>
    </source>
</evidence>
<dbReference type="Gene3D" id="1.10.3720.10">
    <property type="entry name" value="MetI-like"/>
    <property type="match status" value="1"/>
</dbReference>
<feature type="transmembrane region" description="Helical" evidence="7">
    <location>
        <begin position="65"/>
        <end position="86"/>
    </location>
</feature>
<dbReference type="GO" id="GO:0005886">
    <property type="term" value="C:plasma membrane"/>
    <property type="evidence" value="ECO:0007669"/>
    <property type="project" value="UniProtKB-SubCell"/>
</dbReference>
<dbReference type="PROSITE" id="PS50928">
    <property type="entry name" value="ABC_TM1"/>
    <property type="match status" value="1"/>
</dbReference>
<evidence type="ECO:0000256" key="6">
    <source>
        <dbReference type="ARBA" id="ARBA00023136"/>
    </source>
</evidence>
<evidence type="ECO:0000256" key="7">
    <source>
        <dbReference type="SAM" id="Phobius"/>
    </source>
</evidence>
<dbReference type="SUPFAM" id="SSF161098">
    <property type="entry name" value="MetI-like"/>
    <property type="match status" value="1"/>
</dbReference>
<feature type="domain" description="ABC transmembrane type-1" evidence="8">
    <location>
        <begin position="55"/>
        <end position="240"/>
    </location>
</feature>
<evidence type="ECO:0000256" key="3">
    <source>
        <dbReference type="ARBA" id="ARBA00022475"/>
    </source>
</evidence>
<accession>A0A6J7E120</accession>
<evidence type="ECO:0000256" key="1">
    <source>
        <dbReference type="ARBA" id="ARBA00004651"/>
    </source>
</evidence>
<evidence type="ECO:0000259" key="8">
    <source>
        <dbReference type="PROSITE" id="PS50928"/>
    </source>
</evidence>
<dbReference type="GO" id="GO:0055085">
    <property type="term" value="P:transmembrane transport"/>
    <property type="evidence" value="ECO:0007669"/>
    <property type="project" value="InterPro"/>
</dbReference>
<dbReference type="PANTHER" id="PTHR30151:SF41">
    <property type="entry name" value="ABC TRANSPORTER PERMEASE PROTEIN"/>
    <property type="match status" value="1"/>
</dbReference>
<feature type="transmembrane region" description="Helical" evidence="7">
    <location>
        <begin position="92"/>
        <end position="113"/>
    </location>
</feature>
<dbReference type="EMBL" id="CAFBLP010000021">
    <property type="protein sequence ID" value="CAB4874945.1"/>
    <property type="molecule type" value="Genomic_DNA"/>
</dbReference>
<evidence type="ECO:0000256" key="2">
    <source>
        <dbReference type="ARBA" id="ARBA00022448"/>
    </source>
</evidence>
<reference evidence="9" key="1">
    <citation type="submission" date="2020-05" db="EMBL/GenBank/DDBJ databases">
        <authorList>
            <person name="Chiriac C."/>
            <person name="Salcher M."/>
            <person name="Ghai R."/>
            <person name="Kavagutti S V."/>
        </authorList>
    </citation>
    <scope>NUCLEOTIDE SEQUENCE</scope>
</reference>
<keyword evidence="2" id="KW-0813">Transport</keyword>
<feature type="transmembrane region" description="Helical" evidence="7">
    <location>
        <begin position="170"/>
        <end position="190"/>
    </location>
</feature>
<organism evidence="9">
    <name type="scientific">freshwater metagenome</name>
    <dbReference type="NCBI Taxonomy" id="449393"/>
    <lineage>
        <taxon>unclassified sequences</taxon>
        <taxon>metagenomes</taxon>
        <taxon>ecological metagenomes</taxon>
    </lineage>
</organism>
<feature type="transmembrane region" description="Helical" evidence="7">
    <location>
        <begin position="6"/>
        <end position="24"/>
    </location>
</feature>
<dbReference type="AlphaFoldDB" id="A0A6J7E120"/>
<evidence type="ECO:0000313" key="9">
    <source>
        <dbReference type="EMBL" id="CAB4874945.1"/>
    </source>
</evidence>
<name>A0A6J7E120_9ZZZZ</name>
<dbReference type="InterPro" id="IPR000515">
    <property type="entry name" value="MetI-like"/>
</dbReference>
<dbReference type="PANTHER" id="PTHR30151">
    <property type="entry name" value="ALKANE SULFONATE ABC TRANSPORTER-RELATED, MEMBRANE SUBUNIT"/>
    <property type="match status" value="1"/>
</dbReference>
<protein>
    <submittedName>
        <fullName evidence="9">Unannotated protein</fullName>
    </submittedName>
</protein>
<dbReference type="InterPro" id="IPR035906">
    <property type="entry name" value="MetI-like_sf"/>
</dbReference>
<dbReference type="CDD" id="cd06261">
    <property type="entry name" value="TM_PBP2"/>
    <property type="match status" value="1"/>
</dbReference>
<feature type="transmembrane region" description="Helical" evidence="7">
    <location>
        <begin position="226"/>
        <end position="246"/>
    </location>
</feature>
<gene>
    <name evidence="9" type="ORF">UFOPK3376_01068</name>
</gene>
<keyword evidence="5 7" id="KW-1133">Transmembrane helix</keyword>
<dbReference type="Pfam" id="PF00528">
    <property type="entry name" value="BPD_transp_1"/>
    <property type="match status" value="1"/>
</dbReference>